<dbReference type="Proteomes" id="UP001285354">
    <property type="component" value="Unassembled WGS sequence"/>
</dbReference>
<evidence type="ECO:0000256" key="4">
    <source>
        <dbReference type="ARBA" id="ARBA00022741"/>
    </source>
</evidence>
<dbReference type="Gene3D" id="3.40.50.620">
    <property type="entry name" value="HUPs"/>
    <property type="match status" value="1"/>
</dbReference>
<dbReference type="PANTHER" id="PTHR43033">
    <property type="entry name" value="TRNA(ILE)-LYSIDINE SYNTHASE-RELATED"/>
    <property type="match status" value="1"/>
</dbReference>
<comment type="caution">
    <text evidence="8">The sequence shown here is derived from an EMBL/GenBank/DDBJ whole genome shotgun (WGS) entry which is preliminary data.</text>
</comment>
<dbReference type="Pfam" id="PF01171">
    <property type="entry name" value="ATP_bind_3"/>
    <property type="match status" value="2"/>
</dbReference>
<evidence type="ECO:0000256" key="1">
    <source>
        <dbReference type="ARBA" id="ARBA00013267"/>
    </source>
</evidence>
<dbReference type="EC" id="6.3.4.19" evidence="1"/>
<dbReference type="EMBL" id="JAUBYV010000003">
    <property type="protein sequence ID" value="KAK2627952.1"/>
    <property type="molecule type" value="Genomic_DNA"/>
</dbReference>
<evidence type="ECO:0000259" key="7">
    <source>
        <dbReference type="Pfam" id="PF01171"/>
    </source>
</evidence>
<dbReference type="SUPFAM" id="SSF52402">
    <property type="entry name" value="Adenine nucleotide alpha hydrolases-like"/>
    <property type="match status" value="1"/>
</dbReference>
<dbReference type="InterPro" id="IPR014729">
    <property type="entry name" value="Rossmann-like_a/b/a_fold"/>
</dbReference>
<dbReference type="CDD" id="cd01992">
    <property type="entry name" value="TilS_N"/>
    <property type="match status" value="1"/>
</dbReference>
<dbReference type="NCBIfam" id="TIGR02432">
    <property type="entry name" value="lysidine_TilS_N"/>
    <property type="match status" value="1"/>
</dbReference>
<keyword evidence="2" id="KW-0436">Ligase</keyword>
<dbReference type="InterPro" id="IPR011063">
    <property type="entry name" value="TilS/TtcA_N"/>
</dbReference>
<reference evidence="8" key="1">
    <citation type="submission" date="2023-06" db="EMBL/GenBank/DDBJ databases">
        <title>Draft genome of Marssonina rosae.</title>
        <authorList>
            <person name="Cheng Q."/>
        </authorList>
    </citation>
    <scope>NUCLEOTIDE SEQUENCE</scope>
    <source>
        <strain evidence="8">R4</strain>
    </source>
</reference>
<evidence type="ECO:0000256" key="3">
    <source>
        <dbReference type="ARBA" id="ARBA00022694"/>
    </source>
</evidence>
<name>A0AAD9T3I0_9HELO</name>
<organism evidence="8 9">
    <name type="scientific">Diplocarpon rosae</name>
    <dbReference type="NCBI Taxonomy" id="946125"/>
    <lineage>
        <taxon>Eukaryota</taxon>
        <taxon>Fungi</taxon>
        <taxon>Dikarya</taxon>
        <taxon>Ascomycota</taxon>
        <taxon>Pezizomycotina</taxon>
        <taxon>Leotiomycetes</taxon>
        <taxon>Helotiales</taxon>
        <taxon>Drepanopezizaceae</taxon>
        <taxon>Diplocarpon</taxon>
    </lineage>
</organism>
<dbReference type="GO" id="GO:0005524">
    <property type="term" value="F:ATP binding"/>
    <property type="evidence" value="ECO:0007669"/>
    <property type="project" value="UniProtKB-KW"/>
</dbReference>
<evidence type="ECO:0000256" key="5">
    <source>
        <dbReference type="ARBA" id="ARBA00022840"/>
    </source>
</evidence>
<evidence type="ECO:0000313" key="8">
    <source>
        <dbReference type="EMBL" id="KAK2627952.1"/>
    </source>
</evidence>
<dbReference type="GO" id="GO:0008033">
    <property type="term" value="P:tRNA processing"/>
    <property type="evidence" value="ECO:0007669"/>
    <property type="project" value="UniProtKB-KW"/>
</dbReference>
<protein>
    <recommendedName>
        <fullName evidence="1">tRNA(Ile)-lysidine synthetase</fullName>
        <ecNumber evidence="1">6.3.4.19</ecNumber>
    </recommendedName>
</protein>
<feature type="domain" description="tRNA(Ile)-lysidine/2-thiocytidine synthase N-terminal" evidence="7">
    <location>
        <begin position="45"/>
        <end position="196"/>
    </location>
</feature>
<dbReference type="HAMAP" id="MF_01161">
    <property type="entry name" value="tRNA_Ile_lys_synt"/>
    <property type="match status" value="1"/>
</dbReference>
<keyword evidence="4" id="KW-0547">Nucleotide-binding</keyword>
<dbReference type="PANTHER" id="PTHR43033:SF1">
    <property type="entry name" value="TRNA(ILE)-LYSIDINE SYNTHASE-RELATED"/>
    <property type="match status" value="1"/>
</dbReference>
<keyword evidence="5" id="KW-0067">ATP-binding</keyword>
<comment type="catalytic activity">
    <reaction evidence="6">
        <text>cytidine(34) in tRNA(Ile2) + L-lysine + ATP = lysidine(34) in tRNA(Ile2) + AMP + diphosphate + H(+)</text>
        <dbReference type="Rhea" id="RHEA:43744"/>
        <dbReference type="Rhea" id="RHEA-COMP:10625"/>
        <dbReference type="Rhea" id="RHEA-COMP:10670"/>
        <dbReference type="ChEBI" id="CHEBI:15378"/>
        <dbReference type="ChEBI" id="CHEBI:30616"/>
        <dbReference type="ChEBI" id="CHEBI:32551"/>
        <dbReference type="ChEBI" id="CHEBI:33019"/>
        <dbReference type="ChEBI" id="CHEBI:82748"/>
        <dbReference type="ChEBI" id="CHEBI:83665"/>
        <dbReference type="ChEBI" id="CHEBI:456215"/>
        <dbReference type="EC" id="6.3.4.19"/>
    </reaction>
</comment>
<sequence length="611" mass="67773">MGTTRLLYSAASSRPSQITVKEFANALSKVWRPANSLPRGQAVQIGLAISGGVDSMALASLCSRLSAADFPVQLDPHTSGRSYAASIRLRAFVVDHSARSGSATEAQAVSRLLEKQGISAQVLKIEWPEDPASKPNFESLARKYRFRALGKACRDWGTSSLFLAHHADDQAETVMMRLAAGHRSKGLTGIKYHSEIPECYGLHGIHESGGIDHPSMGTYLPLRKRGDLRDITNSIGSSSSATTFDHSVKSMVLDTSCDQEGLDWKPQLPVERGGVRVYRPLLDFSKERLIATCRANNIEWFEDHTNTDRTLTRRNAIRHLFAGHSLPAALTKPALLRMAGKMQDREAQRQDLVSSWLTRCQVTMLDLLTGTATVRFAALDKVKESRVLCEADLRRTAAELLKRILMLITPNEHVELSSLHGAVAHIFPEIVSREPPRHVSGFTVCGVYFQRPRDNCRGEASPAPDPPCKPQWYLSRQPYAAHAGQTFALAFGPADGAWSPWRLFDGRYWFRLRNAHSVVLLVRPVRKDDWSDLRDLRASSTARTRLDERAPGAVRWTLPAIACLEADGTERVVALPTLGIALPGFQAVADSTWEIRYKKIETDGLICRRSR</sequence>
<evidence type="ECO:0000313" key="9">
    <source>
        <dbReference type="Proteomes" id="UP001285354"/>
    </source>
</evidence>
<proteinExistence type="inferred from homology"/>
<dbReference type="GO" id="GO:0032267">
    <property type="term" value="F:tRNA(Ile)-lysidine synthase activity"/>
    <property type="evidence" value="ECO:0007669"/>
    <property type="project" value="UniProtKB-EC"/>
</dbReference>
<evidence type="ECO:0000256" key="6">
    <source>
        <dbReference type="ARBA" id="ARBA00048539"/>
    </source>
</evidence>
<keyword evidence="9" id="KW-1185">Reference proteome</keyword>
<dbReference type="InterPro" id="IPR012094">
    <property type="entry name" value="tRNA_Ile_lys_synt"/>
</dbReference>
<dbReference type="AlphaFoldDB" id="A0AAD9T3I0"/>
<dbReference type="InterPro" id="IPR012795">
    <property type="entry name" value="tRNA_Ile_lys_synt_N"/>
</dbReference>
<feature type="domain" description="tRNA(Ile)-lysidine/2-thiocytidine synthase N-terminal" evidence="7">
    <location>
        <begin position="272"/>
        <end position="319"/>
    </location>
</feature>
<accession>A0AAD9T3I0</accession>
<gene>
    <name evidence="8" type="ORF">QTJ16_002598</name>
</gene>
<keyword evidence="3" id="KW-0819">tRNA processing</keyword>
<evidence type="ECO:0000256" key="2">
    <source>
        <dbReference type="ARBA" id="ARBA00022598"/>
    </source>
</evidence>